<gene>
    <name evidence="2" type="primary">LOC107768834</name>
</gene>
<dbReference type="GeneID" id="107768834"/>
<protein>
    <submittedName>
        <fullName evidence="2">Uncharacterized protein LOC107768834</fullName>
    </submittedName>
</protein>
<dbReference type="PaxDb" id="4097-A0A1S3XUC6"/>
<dbReference type="Proteomes" id="UP000790787">
    <property type="component" value="Chromosome 6"/>
</dbReference>
<reference evidence="1" key="1">
    <citation type="journal article" date="2014" name="Nat. Commun.">
        <title>The tobacco genome sequence and its comparison with those of tomato and potato.</title>
        <authorList>
            <person name="Sierro N."/>
            <person name="Battey J.N."/>
            <person name="Ouadi S."/>
            <person name="Bakaher N."/>
            <person name="Bovet L."/>
            <person name="Willig A."/>
            <person name="Goepfert S."/>
            <person name="Peitsch M.C."/>
            <person name="Ivanov N.V."/>
        </authorList>
    </citation>
    <scope>NUCLEOTIDE SEQUENCE [LARGE SCALE GENOMIC DNA]</scope>
</reference>
<dbReference type="RefSeq" id="XP_016443470.1">
    <property type="nucleotide sequence ID" value="XM_016587984.1"/>
</dbReference>
<name>A0A1S3XUC6_TOBAC</name>
<organism evidence="1 2">
    <name type="scientific">Nicotiana tabacum</name>
    <name type="common">Common tobacco</name>
    <dbReference type="NCBI Taxonomy" id="4097"/>
    <lineage>
        <taxon>Eukaryota</taxon>
        <taxon>Viridiplantae</taxon>
        <taxon>Streptophyta</taxon>
        <taxon>Embryophyta</taxon>
        <taxon>Tracheophyta</taxon>
        <taxon>Spermatophyta</taxon>
        <taxon>Magnoliopsida</taxon>
        <taxon>eudicotyledons</taxon>
        <taxon>Gunneridae</taxon>
        <taxon>Pentapetalae</taxon>
        <taxon>asterids</taxon>
        <taxon>lamiids</taxon>
        <taxon>Solanales</taxon>
        <taxon>Solanaceae</taxon>
        <taxon>Nicotianoideae</taxon>
        <taxon>Nicotianeae</taxon>
        <taxon>Nicotiana</taxon>
    </lineage>
</organism>
<evidence type="ECO:0000313" key="1">
    <source>
        <dbReference type="Proteomes" id="UP000790787"/>
    </source>
</evidence>
<proteinExistence type="predicted"/>
<evidence type="ECO:0000313" key="2">
    <source>
        <dbReference type="RefSeq" id="XP_016443470.2"/>
    </source>
</evidence>
<dbReference type="RefSeq" id="XP_016443470.2">
    <property type="nucleotide sequence ID" value="XM_016587984.2"/>
</dbReference>
<dbReference type="OrthoDB" id="1920930at2759"/>
<keyword evidence="1" id="KW-1185">Reference proteome</keyword>
<reference evidence="2" key="2">
    <citation type="submission" date="2025-08" db="UniProtKB">
        <authorList>
            <consortium name="RefSeq"/>
        </authorList>
    </citation>
    <scope>IDENTIFICATION</scope>
    <source>
        <tissue evidence="2">Leaf</tissue>
    </source>
</reference>
<dbReference type="Pfam" id="PF14223">
    <property type="entry name" value="Retrotran_gag_2"/>
    <property type="match status" value="1"/>
</dbReference>
<sequence length="121" mass="14057">MANVLHHRHQSMGSAYYMLESLKKMFGEKNRVAKQTSMKALLNIKMAEGSSIIDHVLKIMDLLNELEVLEAVIYKKSQVEMVLQTLPDSFQQFLLNYNMNKMNLLLEKLWNELQAVESIIK</sequence>
<accession>A0A1S3XUC6</accession>
<dbReference type="KEGG" id="nta:107768834"/>
<dbReference type="AlphaFoldDB" id="A0A1S3XUC6"/>